<name>A0ABV9MSP1_9ENTE</name>
<proteinExistence type="predicted"/>
<dbReference type="EMBL" id="JBHSGS010000007">
    <property type="protein sequence ID" value="MFC4718320.1"/>
    <property type="molecule type" value="Genomic_DNA"/>
</dbReference>
<evidence type="ECO:0000313" key="2">
    <source>
        <dbReference type="Proteomes" id="UP001595969"/>
    </source>
</evidence>
<keyword evidence="2" id="KW-1185">Reference proteome</keyword>
<comment type="caution">
    <text evidence="1">The sequence shown here is derived from an EMBL/GenBank/DDBJ whole genome shotgun (WGS) entry which is preliminary data.</text>
</comment>
<gene>
    <name evidence="1" type="ORF">ACFO5I_00980</name>
</gene>
<dbReference type="RefSeq" id="WP_275581410.1">
    <property type="nucleotide sequence ID" value="NZ_JAFBFD010000036.1"/>
</dbReference>
<organism evidence="1 2">
    <name type="scientific">Enterococcus lemanii</name>
    <dbReference type="NCBI Taxonomy" id="1159752"/>
    <lineage>
        <taxon>Bacteria</taxon>
        <taxon>Bacillati</taxon>
        <taxon>Bacillota</taxon>
        <taxon>Bacilli</taxon>
        <taxon>Lactobacillales</taxon>
        <taxon>Enterococcaceae</taxon>
        <taxon>Enterococcus</taxon>
    </lineage>
</organism>
<accession>A0ABV9MSP1</accession>
<sequence>MFQAQANKIFEKYNPVSEAIRCPYGRAGVRKQVDDYVRAAVN</sequence>
<reference evidence="2" key="1">
    <citation type="journal article" date="2019" name="Int. J. Syst. Evol. Microbiol.">
        <title>The Global Catalogue of Microorganisms (GCM) 10K type strain sequencing project: providing services to taxonomists for standard genome sequencing and annotation.</title>
        <authorList>
            <consortium name="The Broad Institute Genomics Platform"/>
            <consortium name="The Broad Institute Genome Sequencing Center for Infectious Disease"/>
            <person name="Wu L."/>
            <person name="Ma J."/>
        </authorList>
    </citation>
    <scope>NUCLEOTIDE SEQUENCE [LARGE SCALE GENOMIC DNA]</scope>
    <source>
        <strain evidence="2">CGMCC 1.19032</strain>
    </source>
</reference>
<dbReference type="Proteomes" id="UP001595969">
    <property type="component" value="Unassembled WGS sequence"/>
</dbReference>
<protein>
    <submittedName>
        <fullName evidence="1">Uncharacterized protein</fullName>
    </submittedName>
</protein>
<evidence type="ECO:0000313" key="1">
    <source>
        <dbReference type="EMBL" id="MFC4718320.1"/>
    </source>
</evidence>